<dbReference type="OrthoDB" id="5242881at2759"/>
<comment type="subunit">
    <text evidence="1">Component of the NuA4 histone acetyltransferase complex.</text>
</comment>
<dbReference type="Proteomes" id="UP000009058">
    <property type="component" value="Chromosome 6"/>
</dbReference>
<dbReference type="RefSeq" id="XP_003719305.1">
    <property type="nucleotide sequence ID" value="XM_003719257.1"/>
</dbReference>
<dbReference type="SMART" id="SM00298">
    <property type="entry name" value="CHROMO"/>
    <property type="match status" value="1"/>
</dbReference>
<evidence type="ECO:0000313" key="5">
    <source>
        <dbReference type="Proteomes" id="UP000009058"/>
    </source>
</evidence>
<dbReference type="InterPro" id="IPR016197">
    <property type="entry name" value="Chromo-like_dom_sf"/>
</dbReference>
<feature type="compositionally biased region" description="Basic and acidic residues" evidence="2">
    <location>
        <begin position="250"/>
        <end position="260"/>
    </location>
</feature>
<dbReference type="EMBL" id="CM001236">
    <property type="protein sequence ID" value="EHA46938.1"/>
    <property type="molecule type" value="Genomic_DNA"/>
</dbReference>
<sequence>MDPLPQQKREPPPPEEINGEPEFVVDKVLASRLFGRSKILQYQVAWQGCDPDDTWYPAENFKNSATALDDFHKKYKDAAGPPKRLAIWIKAAAEDKLDEPNQEDNVAEHGELNGNQVTDPKLIRTQVHVAVVARDGVAPKMSFQSCNPLLDKERYQISPGRIPHDPVHDRIGCADFLQVDLRVEKLCESVIVKQSCHAPVPLGAELGEQRSDVVAVRLHVVLASVKDAPRLRSSLLAPGSSGVVSSAVRHGPDRRDRIPR</sequence>
<evidence type="ECO:0000259" key="3">
    <source>
        <dbReference type="PROSITE" id="PS50013"/>
    </source>
</evidence>
<dbReference type="Pfam" id="PF00385">
    <property type="entry name" value="Chromo"/>
    <property type="match status" value="1"/>
</dbReference>
<accession>G4NFY1</accession>
<evidence type="ECO:0000313" key="4">
    <source>
        <dbReference type="EMBL" id="EHA46938.1"/>
    </source>
</evidence>
<dbReference type="InterPro" id="IPR023780">
    <property type="entry name" value="Chromo_domain"/>
</dbReference>
<name>G4NFY1_PYRO7</name>
<dbReference type="GeneID" id="12985753"/>
<dbReference type="HOGENOM" id="CLU_1069886_0_0_1"/>
<dbReference type="Gene3D" id="2.40.50.40">
    <property type="match status" value="1"/>
</dbReference>
<dbReference type="SUPFAM" id="SSF54160">
    <property type="entry name" value="Chromo domain-like"/>
    <property type="match status" value="1"/>
</dbReference>
<dbReference type="PROSITE" id="PS50013">
    <property type="entry name" value="CHROMO_2"/>
    <property type="match status" value="1"/>
</dbReference>
<dbReference type="GO" id="GO:0006338">
    <property type="term" value="P:chromatin remodeling"/>
    <property type="evidence" value="ECO:0007669"/>
    <property type="project" value="UniProtKB-ARBA"/>
</dbReference>
<organism evidence="4 5">
    <name type="scientific">Pyricularia oryzae (strain 70-15 / ATCC MYA-4617 / FGSC 8958)</name>
    <name type="common">Rice blast fungus</name>
    <name type="synonym">Magnaporthe oryzae</name>
    <dbReference type="NCBI Taxonomy" id="242507"/>
    <lineage>
        <taxon>Eukaryota</taxon>
        <taxon>Fungi</taxon>
        <taxon>Dikarya</taxon>
        <taxon>Ascomycota</taxon>
        <taxon>Pezizomycotina</taxon>
        <taxon>Sordariomycetes</taxon>
        <taxon>Sordariomycetidae</taxon>
        <taxon>Magnaporthales</taxon>
        <taxon>Pyriculariaceae</taxon>
        <taxon>Pyricularia</taxon>
    </lineage>
</organism>
<dbReference type="eggNOG" id="ENOG502RUEV">
    <property type="taxonomic scope" value="Eukaryota"/>
</dbReference>
<dbReference type="KEGG" id="mgr:MGG_17586"/>
<dbReference type="InterPro" id="IPR000953">
    <property type="entry name" value="Chromo/chromo_shadow_dom"/>
</dbReference>
<evidence type="ECO:0000256" key="1">
    <source>
        <dbReference type="ARBA" id="ARBA00011353"/>
    </source>
</evidence>
<dbReference type="STRING" id="242507.G4NFY1"/>
<dbReference type="InParanoid" id="G4NFY1"/>
<reference key="2">
    <citation type="submission" date="2011-05" db="EMBL/GenBank/DDBJ databases">
        <title>The Genome Sequence of Magnaporthe oryzae 70-15.</title>
        <authorList>
            <consortium name="The Broad Institute Genome Sequencing Platform"/>
            <person name="Ma L.-J."/>
            <person name="Dead R."/>
            <person name="Young S.K."/>
            <person name="Zeng Q."/>
            <person name="Gargeya S."/>
            <person name="Fitzgerald M."/>
            <person name="Haas B."/>
            <person name="Abouelleil A."/>
            <person name="Alvarado L."/>
            <person name="Arachchi H.M."/>
            <person name="Berlin A."/>
            <person name="Brown A."/>
            <person name="Chapman S.B."/>
            <person name="Chen Z."/>
            <person name="Dunbar C."/>
            <person name="Freedman E."/>
            <person name="Gearin G."/>
            <person name="Gellesch M."/>
            <person name="Goldberg J."/>
            <person name="Griggs A."/>
            <person name="Gujja S."/>
            <person name="Heiman D."/>
            <person name="Howarth C."/>
            <person name="Larson L."/>
            <person name="Lui A."/>
            <person name="MacDonald P.J.P."/>
            <person name="Mehta T."/>
            <person name="Montmayeur A."/>
            <person name="Murphy C."/>
            <person name="Neiman D."/>
            <person name="Pearson M."/>
            <person name="Priest M."/>
            <person name="Roberts A."/>
            <person name="Saif S."/>
            <person name="Shea T."/>
            <person name="Shenoy N."/>
            <person name="Sisk P."/>
            <person name="Stolte C."/>
            <person name="Sykes S."/>
            <person name="Yandava C."/>
            <person name="Wortman J."/>
            <person name="Nusbaum C."/>
            <person name="Birren B."/>
        </authorList>
    </citation>
    <scope>NUCLEOTIDE SEQUENCE</scope>
    <source>
        <strain>70-15</strain>
    </source>
</reference>
<feature type="region of interest" description="Disordered" evidence="2">
    <location>
        <begin position="238"/>
        <end position="260"/>
    </location>
</feature>
<evidence type="ECO:0000256" key="2">
    <source>
        <dbReference type="SAM" id="MobiDB-lite"/>
    </source>
</evidence>
<dbReference type="CDD" id="cd00024">
    <property type="entry name" value="CD_CSD"/>
    <property type="match status" value="1"/>
</dbReference>
<proteinExistence type="predicted"/>
<keyword evidence="5" id="KW-1185">Reference proteome</keyword>
<protein>
    <recommendedName>
        <fullName evidence="3">Chromo domain-containing protein</fullName>
    </recommendedName>
</protein>
<feature type="domain" description="Chromo" evidence="3">
    <location>
        <begin position="23"/>
        <end position="83"/>
    </location>
</feature>
<dbReference type="VEuPathDB" id="FungiDB:MGG_17586"/>
<gene>
    <name evidence="4" type="ORF">MGG_17586</name>
</gene>
<dbReference type="AlphaFoldDB" id="G4NFY1"/>
<reference evidence="4 5" key="1">
    <citation type="journal article" date="2005" name="Nature">
        <title>The genome sequence of the rice blast fungus Magnaporthe grisea.</title>
        <authorList>
            <person name="Dean R.A."/>
            <person name="Talbot N.J."/>
            <person name="Ebbole D.J."/>
            <person name="Farman M.L."/>
            <person name="Mitchell T.K."/>
            <person name="Orbach M.J."/>
            <person name="Thon M."/>
            <person name="Kulkarni R."/>
            <person name="Xu J.R."/>
            <person name="Pan H."/>
            <person name="Read N.D."/>
            <person name="Lee Y.H."/>
            <person name="Carbone I."/>
            <person name="Brown D."/>
            <person name="Oh Y.Y."/>
            <person name="Donofrio N."/>
            <person name="Jeong J.S."/>
            <person name="Soanes D.M."/>
            <person name="Djonovic S."/>
            <person name="Kolomiets E."/>
            <person name="Rehmeyer C."/>
            <person name="Li W."/>
            <person name="Harding M."/>
            <person name="Kim S."/>
            <person name="Lebrun M.H."/>
            <person name="Bohnert H."/>
            <person name="Coughlan S."/>
            <person name="Butler J."/>
            <person name="Calvo S."/>
            <person name="Ma L.J."/>
            <person name="Nicol R."/>
            <person name="Purcell S."/>
            <person name="Nusbaum C."/>
            <person name="Galagan J.E."/>
            <person name="Birren B.W."/>
        </authorList>
    </citation>
    <scope>NUCLEOTIDE SEQUENCE [LARGE SCALE GENOMIC DNA]</scope>
    <source>
        <strain evidence="5">70-15 / ATCC MYA-4617 / FGSC 8958</strain>
    </source>
</reference>
<feature type="compositionally biased region" description="Low complexity" evidence="2">
    <location>
        <begin position="238"/>
        <end position="247"/>
    </location>
</feature>